<keyword evidence="2" id="KW-1185">Reference proteome</keyword>
<sequence>MAVCIKTLIRNINLVIGCTNNCPYCYARRNCRRFHMTEDFSKPVFFERKLRLLDRRNPGIYLLTGMSDLADWKSEWVRMTLDRIAQNPENTYLFLTKSPDRLTFSSSLDNVWVGVTVTRASELGRLASLKRRAACKHYFITFEPLHESLGAFDTNGFEWVVVGSETGGRRGKITAHPAWVNEVAHQVRCANTPIFMKEELEKIMGSEAMIQELPLSFGSSA</sequence>
<dbReference type="RefSeq" id="WP_123208674.1">
    <property type="nucleotide sequence ID" value="NZ_JBHTHO010000005.1"/>
</dbReference>
<evidence type="ECO:0000313" key="1">
    <source>
        <dbReference type="EMBL" id="RNL40521.1"/>
    </source>
</evidence>
<dbReference type="OrthoDB" id="9787478at2"/>
<reference evidence="2" key="1">
    <citation type="submission" date="2018-05" db="EMBL/GenBank/DDBJ databases">
        <title>Genome Sequencing of selected type strains of the family Eggerthellaceae.</title>
        <authorList>
            <person name="Danylec N."/>
            <person name="Stoll D.A."/>
            <person name="Doetsch A."/>
            <person name="Huch M."/>
        </authorList>
    </citation>
    <scope>NUCLEOTIDE SEQUENCE [LARGE SCALE GENOMIC DNA]</scope>
    <source>
        <strain evidence="2">DSM 24851</strain>
    </source>
</reference>
<dbReference type="Proteomes" id="UP000269591">
    <property type="component" value="Unassembled WGS sequence"/>
</dbReference>
<protein>
    <submittedName>
        <fullName evidence="1">Radical SAM mobile pair protein A</fullName>
    </submittedName>
</protein>
<accession>A0A3N0B073</accession>
<evidence type="ECO:0000313" key="2">
    <source>
        <dbReference type="Proteomes" id="UP000269591"/>
    </source>
</evidence>
<dbReference type="InterPro" id="IPR011101">
    <property type="entry name" value="DUF5131"/>
</dbReference>
<name>A0A3N0B073_9ACTN</name>
<proteinExistence type="predicted"/>
<comment type="caution">
    <text evidence="1">The sequence shown here is derived from an EMBL/GenBank/DDBJ whole genome shotgun (WGS) entry which is preliminary data.</text>
</comment>
<dbReference type="EMBL" id="QIBX01000006">
    <property type="protein sequence ID" value="RNL40521.1"/>
    <property type="molecule type" value="Genomic_DNA"/>
</dbReference>
<dbReference type="Pfam" id="PF07505">
    <property type="entry name" value="DUF5131"/>
    <property type="match status" value="1"/>
</dbReference>
<organism evidence="1 2">
    <name type="scientific">Slackia equolifaciens</name>
    <dbReference type="NCBI Taxonomy" id="498718"/>
    <lineage>
        <taxon>Bacteria</taxon>
        <taxon>Bacillati</taxon>
        <taxon>Actinomycetota</taxon>
        <taxon>Coriobacteriia</taxon>
        <taxon>Eggerthellales</taxon>
        <taxon>Eggerthellaceae</taxon>
        <taxon>Slackia</taxon>
    </lineage>
</organism>
<gene>
    <name evidence="1" type="ORF">DMP06_04995</name>
</gene>
<dbReference type="AlphaFoldDB" id="A0A3N0B073"/>